<dbReference type="Proteomes" id="UP000252107">
    <property type="component" value="Unassembled WGS sequence"/>
</dbReference>
<keyword evidence="1" id="KW-0812">Transmembrane</keyword>
<keyword evidence="1" id="KW-0472">Membrane</keyword>
<comment type="caution">
    <text evidence="2">The sequence shown here is derived from an EMBL/GenBank/DDBJ whole genome shotgun (WGS) entry which is preliminary data.</text>
</comment>
<evidence type="ECO:0000256" key="1">
    <source>
        <dbReference type="SAM" id="Phobius"/>
    </source>
</evidence>
<reference evidence="2" key="1">
    <citation type="submission" date="2016-04" db="EMBL/GenBank/DDBJ databases">
        <authorList>
            <person name="Tabuchi Yagui T.R."/>
        </authorList>
    </citation>
    <scope>NUCLEOTIDE SEQUENCE [LARGE SCALE GENOMIC DNA]</scope>
    <source>
        <strain evidence="2">NIES-26</strain>
    </source>
</reference>
<evidence type="ECO:0000313" key="2">
    <source>
        <dbReference type="EMBL" id="RCJ41173.1"/>
    </source>
</evidence>
<dbReference type="Pfam" id="PF24301">
    <property type="entry name" value="FraC"/>
    <property type="match status" value="1"/>
</dbReference>
<protein>
    <submittedName>
        <fullName evidence="2">Filament integrity protein fraC</fullName>
    </submittedName>
</protein>
<proteinExistence type="predicted"/>
<dbReference type="InterPro" id="IPR054663">
    <property type="entry name" value="FraC"/>
</dbReference>
<name>A0A367RZN5_9NOSO</name>
<dbReference type="EMBL" id="LXQD01000023">
    <property type="protein sequence ID" value="RCJ41173.1"/>
    <property type="molecule type" value="Genomic_DNA"/>
</dbReference>
<feature type="transmembrane region" description="Helical" evidence="1">
    <location>
        <begin position="156"/>
        <end position="177"/>
    </location>
</feature>
<sequence length="180" mass="20857">MFENLAIPRIWPLGAILFNFLFLLIAIPIEAYIFNRRLQFDKKTSTFYAISVNLFSGAIGWTIFFLLEPALPATFKSELISFVFFNNFKSPNTQSLLILAAVIIFFTTIILKFFLLQMFVFLLTTEGSKKEEEEVEIPKRSRWRFANKVRFQSTNLVTTTLIANALSYSAITFILLIRNR</sequence>
<gene>
    <name evidence="2" type="ORF">A6770_08795</name>
</gene>
<feature type="transmembrane region" description="Helical" evidence="1">
    <location>
        <begin position="12"/>
        <end position="34"/>
    </location>
</feature>
<keyword evidence="1" id="KW-1133">Transmembrane helix</keyword>
<accession>A0A367RZN5</accession>
<evidence type="ECO:0000313" key="3">
    <source>
        <dbReference type="Proteomes" id="UP000252107"/>
    </source>
</evidence>
<feature type="transmembrane region" description="Helical" evidence="1">
    <location>
        <begin position="96"/>
        <end position="123"/>
    </location>
</feature>
<keyword evidence="3" id="KW-1185">Reference proteome</keyword>
<dbReference type="NCBIfam" id="NF045624">
    <property type="entry name" value="filament_FraC"/>
    <property type="match status" value="1"/>
</dbReference>
<organism evidence="2 3">
    <name type="scientific">Nostoc minutum NIES-26</name>
    <dbReference type="NCBI Taxonomy" id="1844469"/>
    <lineage>
        <taxon>Bacteria</taxon>
        <taxon>Bacillati</taxon>
        <taxon>Cyanobacteriota</taxon>
        <taxon>Cyanophyceae</taxon>
        <taxon>Nostocales</taxon>
        <taxon>Nostocaceae</taxon>
        <taxon>Nostoc</taxon>
    </lineage>
</organism>
<feature type="transmembrane region" description="Helical" evidence="1">
    <location>
        <begin position="46"/>
        <end position="67"/>
    </location>
</feature>
<dbReference type="AlphaFoldDB" id="A0A367RZN5"/>